<feature type="binding site" evidence="14">
    <location>
        <position position="237"/>
    </location>
    <ligand>
        <name>3-phosphoshikimate</name>
        <dbReference type="ChEBI" id="CHEBI:145989"/>
    </ligand>
</feature>
<dbReference type="InterPro" id="IPR001986">
    <property type="entry name" value="Enolpyruvate_Tfrase_dom"/>
</dbReference>
<dbReference type="Proteomes" id="UP000619536">
    <property type="component" value="Unassembled WGS sequence"/>
</dbReference>
<feature type="binding site" evidence="15">
    <location>
        <position position="702"/>
    </location>
    <ligand>
        <name>Mg(2+)</name>
        <dbReference type="ChEBI" id="CHEBI:18420"/>
        <label>1</label>
        <note>catalytic</note>
    </ligand>
</feature>
<evidence type="ECO:0000256" key="11">
    <source>
        <dbReference type="ARBA" id="ARBA00044633"/>
    </source>
</evidence>
<comment type="subunit">
    <text evidence="14">Monomer.</text>
</comment>
<feature type="binding site" evidence="14">
    <location>
        <position position="123"/>
    </location>
    <ligand>
        <name>phosphoenolpyruvate</name>
        <dbReference type="ChEBI" id="CHEBI:58702"/>
    </ligand>
</feature>
<dbReference type="InterPro" id="IPR023193">
    <property type="entry name" value="EPSP_synthase_CS"/>
</dbReference>
<feature type="binding site" evidence="14">
    <location>
        <position position="466"/>
    </location>
    <ligand>
        <name>phosphoenolpyruvate</name>
        <dbReference type="ChEBI" id="CHEBI:58702"/>
    </ligand>
</feature>
<dbReference type="NCBIfam" id="TIGR01356">
    <property type="entry name" value="aroA"/>
    <property type="match status" value="1"/>
</dbReference>
<dbReference type="FunFam" id="3.30.540.10:FF:000003">
    <property type="entry name" value="Inositol-1-monophosphatase"/>
    <property type="match status" value="1"/>
</dbReference>
<keyword evidence="7 15" id="KW-0479">Metal-binding</keyword>
<evidence type="ECO:0000259" key="16">
    <source>
        <dbReference type="Pfam" id="PF00275"/>
    </source>
</evidence>
<evidence type="ECO:0000256" key="6">
    <source>
        <dbReference type="ARBA" id="ARBA00022679"/>
    </source>
</evidence>
<dbReference type="InterPro" id="IPR013792">
    <property type="entry name" value="RNA3'P_cycl/enolpyr_Trfase_a/b"/>
</dbReference>
<reference evidence="17" key="1">
    <citation type="journal article" date="2014" name="Int. J. Syst. Evol. Microbiol.">
        <title>Complete genome sequence of Corynebacterium casei LMG S-19264T (=DSM 44701T), isolated from a smear-ripened cheese.</title>
        <authorList>
            <consortium name="US DOE Joint Genome Institute (JGI-PGF)"/>
            <person name="Walter F."/>
            <person name="Albersmeier A."/>
            <person name="Kalinowski J."/>
            <person name="Ruckert C."/>
        </authorList>
    </citation>
    <scope>NUCLEOTIDE SEQUENCE</scope>
    <source>
        <strain evidence="17">CCM 8606</strain>
    </source>
</reference>
<dbReference type="SUPFAM" id="SSF56655">
    <property type="entry name" value="Carbohydrate phosphatase"/>
    <property type="match status" value="1"/>
</dbReference>
<dbReference type="Gene3D" id="3.40.190.80">
    <property type="match status" value="1"/>
</dbReference>
<dbReference type="GO" id="GO:0008652">
    <property type="term" value="P:amino acid biosynthetic process"/>
    <property type="evidence" value="ECO:0007669"/>
    <property type="project" value="UniProtKB-KW"/>
</dbReference>
<dbReference type="Gene3D" id="3.30.540.10">
    <property type="entry name" value="Fructose-1,6-Bisphosphatase, subunit A, domain 1"/>
    <property type="match status" value="1"/>
</dbReference>
<evidence type="ECO:0000256" key="8">
    <source>
        <dbReference type="ARBA" id="ARBA00022801"/>
    </source>
</evidence>
<dbReference type="GO" id="GO:0046872">
    <property type="term" value="F:metal ion binding"/>
    <property type="evidence" value="ECO:0007669"/>
    <property type="project" value="UniProtKB-KW"/>
</dbReference>
<feature type="binding site" evidence="14">
    <location>
        <position position="49"/>
    </location>
    <ligand>
        <name>3-phosphoshikimate</name>
        <dbReference type="ChEBI" id="CHEBI:145989"/>
    </ligand>
</feature>
<evidence type="ECO:0000256" key="4">
    <source>
        <dbReference type="ARBA" id="ARBA00009948"/>
    </source>
</evidence>
<keyword evidence="6 14" id="KW-0808">Transferase</keyword>
<feature type="binding site" evidence="14">
    <location>
        <position position="210"/>
    </location>
    <ligand>
        <name>3-phosphoshikimate</name>
        <dbReference type="ChEBI" id="CHEBI:145989"/>
    </ligand>
</feature>
<feature type="binding site" evidence="14">
    <location>
        <position position="211"/>
    </location>
    <ligand>
        <name>3-phosphoshikimate</name>
        <dbReference type="ChEBI" id="CHEBI:145989"/>
    </ligand>
</feature>
<protein>
    <recommendedName>
        <fullName evidence="14">3-phosphoshikimate 1-carboxyvinyltransferase</fullName>
        <ecNumber evidence="14">2.5.1.19</ecNumber>
    </recommendedName>
    <alternativeName>
        <fullName evidence="14">5-enolpyruvylshikimate-3-phosphate synthase</fullName>
        <shortName evidence="14">EPSP synthase</shortName>
        <shortName evidence="14">EPSPS</shortName>
    </alternativeName>
</protein>
<comment type="catalytic activity">
    <reaction evidence="12">
        <text>L-histidinol phosphate + H2O = L-histidinol + phosphate</text>
        <dbReference type="Rhea" id="RHEA:14465"/>
        <dbReference type="ChEBI" id="CHEBI:15377"/>
        <dbReference type="ChEBI" id="CHEBI:43474"/>
        <dbReference type="ChEBI" id="CHEBI:57699"/>
        <dbReference type="ChEBI" id="CHEBI:57980"/>
        <dbReference type="EC" id="3.1.3.15"/>
    </reaction>
</comment>
<feature type="binding site" evidence="14">
    <location>
        <position position="151"/>
    </location>
    <ligand>
        <name>phosphoenolpyruvate</name>
        <dbReference type="ChEBI" id="CHEBI:58702"/>
    </ligand>
</feature>
<feature type="binding site" evidence="14">
    <location>
        <position position="212"/>
    </location>
    <ligand>
        <name>phosphoenolpyruvate</name>
        <dbReference type="ChEBI" id="CHEBI:58702"/>
    </ligand>
</feature>
<dbReference type="PROSITE" id="PS00885">
    <property type="entry name" value="EPSP_SYNTHASE_2"/>
    <property type="match status" value="1"/>
</dbReference>
<feature type="binding site" evidence="14">
    <location>
        <position position="441"/>
    </location>
    <ligand>
        <name>phosphoenolpyruvate</name>
        <dbReference type="ChEBI" id="CHEBI:58702"/>
    </ligand>
</feature>
<dbReference type="EMBL" id="BMDH01000001">
    <property type="protein sequence ID" value="GGI12940.1"/>
    <property type="molecule type" value="Genomic_DNA"/>
</dbReference>
<feature type="binding site" evidence="15">
    <location>
        <position position="574"/>
    </location>
    <ligand>
        <name>Mg(2+)</name>
        <dbReference type="ChEBI" id="CHEBI:18420"/>
        <label>1</label>
        <note>catalytic</note>
    </ligand>
</feature>
<keyword evidence="8" id="KW-0378">Hydrolase</keyword>
<dbReference type="SUPFAM" id="SSF55205">
    <property type="entry name" value="EPT/RTPC-like"/>
    <property type="match status" value="1"/>
</dbReference>
<evidence type="ECO:0000256" key="2">
    <source>
        <dbReference type="ARBA" id="ARBA00004811"/>
    </source>
</evidence>
<evidence type="ECO:0000256" key="10">
    <source>
        <dbReference type="ARBA" id="ARBA00023141"/>
    </source>
</evidence>
<evidence type="ECO:0000256" key="12">
    <source>
        <dbReference type="ARBA" id="ARBA00049158"/>
    </source>
</evidence>
<dbReference type="GO" id="GO:0004401">
    <property type="term" value="F:histidinol-phosphatase activity"/>
    <property type="evidence" value="ECO:0007669"/>
    <property type="project" value="UniProtKB-EC"/>
</dbReference>
<evidence type="ECO:0000256" key="5">
    <source>
        <dbReference type="ARBA" id="ARBA00022605"/>
    </source>
</evidence>
<comment type="cofactor">
    <cofactor evidence="1 15">
        <name>Mg(2+)</name>
        <dbReference type="ChEBI" id="CHEBI:18420"/>
    </cofactor>
</comment>
<keyword evidence="10 14" id="KW-0057">Aromatic amino acid biosynthesis</keyword>
<feature type="binding site" evidence="14">
    <location>
        <position position="212"/>
    </location>
    <ligand>
        <name>3-phosphoshikimate</name>
        <dbReference type="ChEBI" id="CHEBI:145989"/>
    </ligand>
</feature>
<organism evidence="17 18">
    <name type="scientific">Galliscardovia ingluviei</name>
    <dbReference type="NCBI Taxonomy" id="1769422"/>
    <lineage>
        <taxon>Bacteria</taxon>
        <taxon>Bacillati</taxon>
        <taxon>Actinomycetota</taxon>
        <taxon>Actinomycetes</taxon>
        <taxon>Bifidobacteriales</taxon>
        <taxon>Bifidobacteriaceae</taxon>
        <taxon>Galliscardovia</taxon>
    </lineage>
</organism>
<dbReference type="Pfam" id="PF00459">
    <property type="entry name" value="Inositol_P"/>
    <property type="match status" value="1"/>
</dbReference>
<evidence type="ECO:0000256" key="1">
    <source>
        <dbReference type="ARBA" id="ARBA00001946"/>
    </source>
</evidence>
<comment type="pathway">
    <text evidence="3">Amino-acid biosynthesis; L-histidine biosynthesis; L-histidine from 5-phospho-alpha-D-ribose 1-diphosphate: step 8/9.</text>
</comment>
<dbReference type="GO" id="GO:0009423">
    <property type="term" value="P:chorismate biosynthetic process"/>
    <property type="evidence" value="ECO:0007669"/>
    <property type="project" value="UniProtKB-UniRule"/>
</dbReference>
<dbReference type="UniPathway" id="UPA00053">
    <property type="reaction ID" value="UER00089"/>
</dbReference>
<keyword evidence="9 15" id="KW-0460">Magnesium</keyword>
<dbReference type="GO" id="GO:0003866">
    <property type="term" value="F:3-phosphoshikimate 1-carboxyvinyltransferase activity"/>
    <property type="evidence" value="ECO:0007669"/>
    <property type="project" value="UniProtKB-UniRule"/>
</dbReference>
<dbReference type="GO" id="GO:0005737">
    <property type="term" value="C:cytoplasm"/>
    <property type="evidence" value="ECO:0007669"/>
    <property type="project" value="UniProtKB-SubCell"/>
</dbReference>
<dbReference type="PROSITE" id="PS00104">
    <property type="entry name" value="EPSP_SYNTHASE_1"/>
    <property type="match status" value="1"/>
</dbReference>
<dbReference type="AlphaFoldDB" id="A0A8J3AFG1"/>
<feature type="binding site" evidence="14">
    <location>
        <position position="366"/>
    </location>
    <ligand>
        <name>3-phosphoshikimate</name>
        <dbReference type="ChEBI" id="CHEBI:145989"/>
    </ligand>
</feature>
<feature type="domain" description="Enolpyruvate transferase" evidence="16">
    <location>
        <begin position="37"/>
        <end position="473"/>
    </location>
</feature>
<feature type="binding site" evidence="14">
    <location>
        <position position="49"/>
    </location>
    <ligand>
        <name>phosphoenolpyruvate</name>
        <dbReference type="ChEBI" id="CHEBI:58702"/>
    </ligand>
</feature>
<comment type="similarity">
    <text evidence="4 14">Belongs to the EPSP synthase family.</text>
</comment>
<dbReference type="Gene3D" id="3.65.10.10">
    <property type="entry name" value="Enolpyruvate transferase domain"/>
    <property type="match status" value="2"/>
</dbReference>
<evidence type="ECO:0000256" key="7">
    <source>
        <dbReference type="ARBA" id="ARBA00022723"/>
    </source>
</evidence>
<feature type="binding site" evidence="15">
    <location>
        <position position="557"/>
    </location>
    <ligand>
        <name>Mg(2+)</name>
        <dbReference type="ChEBI" id="CHEBI:18420"/>
        <label>1</label>
        <note>catalytic</note>
    </ligand>
</feature>
<comment type="function">
    <text evidence="13">Catalyzes the dephosphorylation of histidinol-phosphate to histidinol, the direct precursor of histidine.</text>
</comment>
<comment type="subcellular location">
    <subcellularLocation>
        <location evidence="14">Cytoplasm</location>
    </subcellularLocation>
</comment>
<dbReference type="InterPro" id="IPR020583">
    <property type="entry name" value="Inositol_monoP_metal-BS"/>
</dbReference>
<feature type="binding site" evidence="15">
    <location>
        <position position="575"/>
    </location>
    <ligand>
        <name>Mg(2+)</name>
        <dbReference type="ChEBI" id="CHEBI:18420"/>
        <label>1</label>
        <note>catalytic</note>
    </ligand>
</feature>
<feature type="active site" description="Proton acceptor" evidence="14">
    <location>
        <position position="366"/>
    </location>
</feature>
<dbReference type="InterPro" id="IPR006264">
    <property type="entry name" value="EPSP_synthase"/>
</dbReference>
<comment type="function">
    <text evidence="14">Catalyzes the transfer of the enolpyruvyl moiety of phosphoenolpyruvate (PEP) to the 5-hydroxyl of shikimate-3-phosphate (S3P) to produce enolpyruvyl shikimate-3-phosphate and inorganic phosphate.</text>
</comment>
<evidence type="ECO:0000256" key="14">
    <source>
        <dbReference type="HAMAP-Rule" id="MF_00210"/>
    </source>
</evidence>
<keyword evidence="18" id="KW-1185">Reference proteome</keyword>
<accession>A0A8J3AFG1</accession>
<evidence type="ECO:0000256" key="15">
    <source>
        <dbReference type="PIRSR" id="PIRSR600760-2"/>
    </source>
</evidence>
<evidence type="ECO:0000256" key="3">
    <source>
        <dbReference type="ARBA" id="ARBA00004970"/>
    </source>
</evidence>
<dbReference type="HAMAP" id="MF_00210">
    <property type="entry name" value="EPSP_synth"/>
    <property type="match status" value="1"/>
</dbReference>
<evidence type="ECO:0000256" key="9">
    <source>
        <dbReference type="ARBA" id="ARBA00022842"/>
    </source>
</evidence>
<proteinExistence type="inferred from homology"/>
<evidence type="ECO:0000313" key="18">
    <source>
        <dbReference type="Proteomes" id="UP000619536"/>
    </source>
</evidence>
<dbReference type="PRINTS" id="PR00377">
    <property type="entry name" value="IMPHPHTASES"/>
</dbReference>
<dbReference type="PROSITE" id="PS00629">
    <property type="entry name" value="IMP_1"/>
    <property type="match status" value="1"/>
</dbReference>
<gene>
    <name evidence="14" type="primary">aroA</name>
    <name evidence="17" type="ORF">GCM10007377_03470</name>
</gene>
<dbReference type="CDD" id="cd01556">
    <property type="entry name" value="EPSP_synthase"/>
    <property type="match status" value="1"/>
</dbReference>
<comment type="caution">
    <text evidence="14">Lacks conserved residue(s) required for the propagation of feature annotation.</text>
</comment>
<comment type="caution">
    <text evidence="17">The sequence shown here is derived from an EMBL/GenBank/DDBJ whole genome shotgun (WGS) entry which is preliminary data.</text>
</comment>
<sequence length="747" mass="80890">MVTDNWYRYTTTMNEAQSQQHNAATTLPLWNAPVAHTSLDATVTVPGSKSLSNRYLILAAMGSRTVELLGLLRSRDTDLMIGALRALGVQVQEDTQDPTHVWVTAPANGVLQGDITIDCGLAGTVMRFVPALAMRTSGPVTFDGDAQAYARPMKPLLDGLEQLGATITYLGEPGFLPFILTPPKQADNTNTVARNAQSTAPQVAIDASGSSQFISGLLFAGARSGLQLTHTGAHTPSLPHIRMTMADLESAHIQVDMHDNTWHVTAGQVQLPERVVVEPDLSNAAPFIGAALLAGGRVRIAHWPEHTTQPGGLLPEYIRAMGAQVTWQADATNSATGTLHVRGFGVHDTNHALHGLGDFDIAAAGEIAPSFAAMLVFADSPTTLHGIAHLRGHETNRLQALVEQITAIGGHAEEIADGIRITPVPLDAMHGTIMQSYADHRMATFGAMIGLVLEGTQVENIATTSKTMPQFVQLWQDMLQGDWVTAVAKSPWHEDIRLAMRLADAADAITTARFAALDLHVEDKPDHTPVSDADRATERAIRDILAQERPQDSIYGEELGKQASRGRRWIIDPIDGTKNYVRVLDAWATLIGLQVDDEIVLGMVSAPMLHTRWFAVRGGGAYMMREGQAPQRIHVSQVGTLDHASLSLSSLSGWKERGNRDRVIALTDQVWRLRGFGDFWQYMLLAQGAIDICAEPELDLYDMAALVPIVEEAGGVFTDLDGNPGPWGGNALATNAQLYQTVFPWFH</sequence>
<dbReference type="PANTHER" id="PTHR21090:SF5">
    <property type="entry name" value="PENTAFUNCTIONAL AROM POLYPEPTIDE"/>
    <property type="match status" value="1"/>
</dbReference>
<name>A0A8J3AFG1_9BIFI</name>
<reference evidence="17" key="2">
    <citation type="submission" date="2020-09" db="EMBL/GenBank/DDBJ databases">
        <authorList>
            <person name="Sun Q."/>
            <person name="Sedlacek I."/>
        </authorList>
    </citation>
    <scope>NUCLEOTIDE SEQUENCE</scope>
    <source>
        <strain evidence="17">CCM 8606</strain>
    </source>
</reference>
<keyword evidence="14" id="KW-0963">Cytoplasm</keyword>
<dbReference type="InterPro" id="IPR000760">
    <property type="entry name" value="Inositol_monophosphatase-like"/>
</dbReference>
<feature type="binding site" evidence="14">
    <location>
        <position position="54"/>
    </location>
    <ligand>
        <name>3-phosphoshikimate</name>
        <dbReference type="ChEBI" id="CHEBI:145989"/>
    </ligand>
</feature>
<keyword evidence="5 14" id="KW-0028">Amino-acid biosynthesis</keyword>
<dbReference type="InterPro" id="IPR036968">
    <property type="entry name" value="Enolpyruvate_Tfrase_sf"/>
</dbReference>
<comment type="pathway">
    <text evidence="2 14">Metabolic intermediate biosynthesis; chorismate biosynthesis; chorismate from D-erythrose 4-phosphate and phosphoenolpyruvate: step 6/7.</text>
</comment>
<dbReference type="EC" id="2.5.1.19" evidence="14"/>
<feature type="binding site" evidence="14">
    <location>
        <position position="50"/>
    </location>
    <ligand>
        <name>3-phosphoshikimate</name>
        <dbReference type="ChEBI" id="CHEBI:145989"/>
    </ligand>
</feature>
<evidence type="ECO:0000313" key="17">
    <source>
        <dbReference type="EMBL" id="GGI12940.1"/>
    </source>
</evidence>
<dbReference type="Pfam" id="PF00275">
    <property type="entry name" value="EPSP_synthase"/>
    <property type="match status" value="1"/>
</dbReference>
<feature type="binding site" evidence="15">
    <location>
        <position position="572"/>
    </location>
    <ligand>
        <name>Mg(2+)</name>
        <dbReference type="ChEBI" id="CHEBI:18420"/>
        <label>1</label>
        <note>catalytic</note>
    </ligand>
</feature>
<feature type="binding site" evidence="14">
    <location>
        <position position="393"/>
    </location>
    <ligand>
        <name>3-phosphoshikimate</name>
        <dbReference type="ChEBI" id="CHEBI:145989"/>
    </ligand>
</feature>
<evidence type="ECO:0000256" key="13">
    <source>
        <dbReference type="ARBA" id="ARBA00053547"/>
    </source>
</evidence>
<feature type="binding site" evidence="14">
    <location>
        <position position="397"/>
    </location>
    <ligand>
        <name>phosphoenolpyruvate</name>
        <dbReference type="ChEBI" id="CHEBI:58702"/>
    </ligand>
</feature>
<dbReference type="PANTHER" id="PTHR21090">
    <property type="entry name" value="AROM/DEHYDROQUINATE SYNTHASE"/>
    <property type="match status" value="1"/>
</dbReference>
<comment type="catalytic activity">
    <reaction evidence="11">
        <text>3-phosphoshikimate + phosphoenolpyruvate = 5-O-(1-carboxyvinyl)-3-phosphoshikimate + phosphate</text>
        <dbReference type="Rhea" id="RHEA:21256"/>
        <dbReference type="ChEBI" id="CHEBI:43474"/>
        <dbReference type="ChEBI" id="CHEBI:57701"/>
        <dbReference type="ChEBI" id="CHEBI:58702"/>
        <dbReference type="ChEBI" id="CHEBI:145989"/>
        <dbReference type="EC" id="2.5.1.19"/>
    </reaction>
    <physiologicalReaction direction="left-to-right" evidence="11">
        <dbReference type="Rhea" id="RHEA:21257"/>
    </physiologicalReaction>
</comment>
<dbReference type="GO" id="GO:0009073">
    <property type="term" value="P:aromatic amino acid family biosynthetic process"/>
    <property type="evidence" value="ECO:0007669"/>
    <property type="project" value="UniProtKB-KW"/>
</dbReference>